<feature type="transmembrane region" description="Helical" evidence="1">
    <location>
        <begin position="12"/>
        <end position="36"/>
    </location>
</feature>
<keyword evidence="1" id="KW-1133">Transmembrane helix</keyword>
<sequence length="105" mass="11556">MKNDNKKPDSHVAYGAAIEGISAVAGSVSIVGRYWWNLQMNLLQKIGVMPIFKSYGWLFLIVGFLLLAFVLPLGIAFIISAWSAGQMDPKAEDDYIVPLRPSEPS</sequence>
<keyword evidence="1" id="KW-0812">Transmembrane</keyword>
<proteinExistence type="predicted"/>
<reference evidence="2 3" key="1">
    <citation type="submission" date="2016-10" db="EMBL/GenBank/DDBJ databases">
        <authorList>
            <person name="de Groot N.N."/>
        </authorList>
    </citation>
    <scope>NUCLEOTIDE SEQUENCE [LARGE SCALE GENOMIC DNA]</scope>
    <source>
        <strain evidence="2 3">DSM 16199</strain>
    </source>
</reference>
<evidence type="ECO:0000313" key="3">
    <source>
        <dbReference type="Proteomes" id="UP000199550"/>
    </source>
</evidence>
<organism evidence="2 3">
    <name type="scientific">Loktanella salsilacus</name>
    <dbReference type="NCBI Taxonomy" id="195913"/>
    <lineage>
        <taxon>Bacteria</taxon>
        <taxon>Pseudomonadati</taxon>
        <taxon>Pseudomonadota</taxon>
        <taxon>Alphaproteobacteria</taxon>
        <taxon>Rhodobacterales</taxon>
        <taxon>Roseobacteraceae</taxon>
        <taxon>Loktanella</taxon>
    </lineage>
</organism>
<dbReference type="OrthoDB" id="7828211at2"/>
<evidence type="ECO:0000313" key="2">
    <source>
        <dbReference type="EMBL" id="SFL55909.1"/>
    </source>
</evidence>
<name>A0A1I4INC3_9RHOB</name>
<protein>
    <submittedName>
        <fullName evidence="2">Uncharacterized protein</fullName>
    </submittedName>
</protein>
<dbReference type="RefSeq" id="WP_090191428.1">
    <property type="nucleotide sequence ID" value="NZ_FOTF01000028.1"/>
</dbReference>
<keyword evidence="1" id="KW-0472">Membrane</keyword>
<dbReference type="EMBL" id="FOTF01000028">
    <property type="protein sequence ID" value="SFL55909.1"/>
    <property type="molecule type" value="Genomic_DNA"/>
</dbReference>
<accession>A0A1I4INC3</accession>
<evidence type="ECO:0000256" key="1">
    <source>
        <dbReference type="SAM" id="Phobius"/>
    </source>
</evidence>
<dbReference type="AlphaFoldDB" id="A0A1I4INC3"/>
<gene>
    <name evidence="2" type="ORF">SAMN04488004_1287</name>
</gene>
<feature type="transmembrane region" description="Helical" evidence="1">
    <location>
        <begin position="56"/>
        <end position="82"/>
    </location>
</feature>
<keyword evidence="3" id="KW-1185">Reference proteome</keyword>
<dbReference type="Proteomes" id="UP000199550">
    <property type="component" value="Unassembled WGS sequence"/>
</dbReference>
<dbReference type="STRING" id="195913.SAMN04488004_1287"/>